<keyword evidence="3" id="KW-1185">Reference proteome</keyword>
<sequence>MNTEKAAAACQTMRLSDWSGMAAITVLIPAATTTPTASAFQSRRLSPKSRSLTHQARLARHKTMGKTDTVTILAVSSSFHGKYAAHMAADRAQTAAKAKFRAILNLVVAALLVFSMMTISL</sequence>
<keyword evidence="1" id="KW-1133">Transmembrane helix</keyword>
<evidence type="ECO:0000256" key="1">
    <source>
        <dbReference type="SAM" id="Phobius"/>
    </source>
</evidence>
<proteinExistence type="predicted"/>
<organism evidence="2 3">
    <name type="scientific">Striga asiatica</name>
    <name type="common">Asiatic witchweed</name>
    <name type="synonym">Buchnera asiatica</name>
    <dbReference type="NCBI Taxonomy" id="4170"/>
    <lineage>
        <taxon>Eukaryota</taxon>
        <taxon>Viridiplantae</taxon>
        <taxon>Streptophyta</taxon>
        <taxon>Embryophyta</taxon>
        <taxon>Tracheophyta</taxon>
        <taxon>Spermatophyta</taxon>
        <taxon>Magnoliopsida</taxon>
        <taxon>eudicotyledons</taxon>
        <taxon>Gunneridae</taxon>
        <taxon>Pentapetalae</taxon>
        <taxon>asterids</taxon>
        <taxon>lamiids</taxon>
        <taxon>Lamiales</taxon>
        <taxon>Orobanchaceae</taxon>
        <taxon>Buchnereae</taxon>
        <taxon>Striga</taxon>
    </lineage>
</organism>
<dbReference type="EMBL" id="BKCP01012737">
    <property type="protein sequence ID" value="GER56720.1"/>
    <property type="molecule type" value="Genomic_DNA"/>
</dbReference>
<reference evidence="3" key="1">
    <citation type="journal article" date="2019" name="Curr. Biol.">
        <title>Genome Sequence of Striga asiatica Provides Insight into the Evolution of Plant Parasitism.</title>
        <authorList>
            <person name="Yoshida S."/>
            <person name="Kim S."/>
            <person name="Wafula E.K."/>
            <person name="Tanskanen J."/>
            <person name="Kim Y.M."/>
            <person name="Honaas L."/>
            <person name="Yang Z."/>
            <person name="Spallek T."/>
            <person name="Conn C.E."/>
            <person name="Ichihashi Y."/>
            <person name="Cheong K."/>
            <person name="Cui S."/>
            <person name="Der J.P."/>
            <person name="Gundlach H."/>
            <person name="Jiao Y."/>
            <person name="Hori C."/>
            <person name="Ishida J.K."/>
            <person name="Kasahara H."/>
            <person name="Kiba T."/>
            <person name="Kim M.S."/>
            <person name="Koo N."/>
            <person name="Laohavisit A."/>
            <person name="Lee Y.H."/>
            <person name="Lumba S."/>
            <person name="McCourt P."/>
            <person name="Mortimer J.C."/>
            <person name="Mutuku J.M."/>
            <person name="Nomura T."/>
            <person name="Sasaki-Sekimoto Y."/>
            <person name="Seto Y."/>
            <person name="Wang Y."/>
            <person name="Wakatake T."/>
            <person name="Sakakibara H."/>
            <person name="Demura T."/>
            <person name="Yamaguchi S."/>
            <person name="Yoneyama K."/>
            <person name="Manabe R.I."/>
            <person name="Nelson D.C."/>
            <person name="Schulman A.H."/>
            <person name="Timko M.P."/>
            <person name="dePamphilis C.W."/>
            <person name="Choi D."/>
            <person name="Shirasu K."/>
        </authorList>
    </citation>
    <scope>NUCLEOTIDE SEQUENCE [LARGE SCALE GENOMIC DNA]</scope>
    <source>
        <strain evidence="3">cv. UVA1</strain>
    </source>
</reference>
<evidence type="ECO:0000313" key="3">
    <source>
        <dbReference type="Proteomes" id="UP000325081"/>
    </source>
</evidence>
<accession>A0A5A7RHR4</accession>
<comment type="caution">
    <text evidence="2">The sequence shown here is derived from an EMBL/GenBank/DDBJ whole genome shotgun (WGS) entry which is preliminary data.</text>
</comment>
<evidence type="ECO:0000313" key="2">
    <source>
        <dbReference type="EMBL" id="GER56720.1"/>
    </source>
</evidence>
<gene>
    <name evidence="2" type="ORF">STAS_34469</name>
</gene>
<keyword evidence="1" id="KW-0812">Transmembrane</keyword>
<dbReference type="AlphaFoldDB" id="A0A5A7RHR4"/>
<dbReference type="Proteomes" id="UP000325081">
    <property type="component" value="Unassembled WGS sequence"/>
</dbReference>
<name>A0A5A7RHR4_STRAF</name>
<feature type="transmembrane region" description="Helical" evidence="1">
    <location>
        <begin position="100"/>
        <end position="119"/>
    </location>
</feature>
<keyword evidence="1" id="KW-0472">Membrane</keyword>
<protein>
    <submittedName>
        <fullName evidence="2">dTDP-4-dehydrorhamnose 3,5-epimerase</fullName>
    </submittedName>
</protein>